<dbReference type="SUPFAM" id="SSF48498">
    <property type="entry name" value="Tetracyclin repressor-like, C-terminal domain"/>
    <property type="match status" value="1"/>
</dbReference>
<dbReference type="InterPro" id="IPR004111">
    <property type="entry name" value="Repressor_TetR_C"/>
</dbReference>
<dbReference type="InterPro" id="IPR036271">
    <property type="entry name" value="Tet_transcr_reg_TetR-rel_C_sf"/>
</dbReference>
<evidence type="ECO:0000259" key="5">
    <source>
        <dbReference type="PROSITE" id="PS50977"/>
    </source>
</evidence>
<dbReference type="PANTHER" id="PTHR30055:SF151">
    <property type="entry name" value="TRANSCRIPTIONAL REGULATORY PROTEIN"/>
    <property type="match status" value="1"/>
</dbReference>
<organism evidence="6 7">
    <name type="scientific">Nocardiopsis ansamitocini</name>
    <dbReference type="NCBI Taxonomy" id="1670832"/>
    <lineage>
        <taxon>Bacteria</taxon>
        <taxon>Bacillati</taxon>
        <taxon>Actinomycetota</taxon>
        <taxon>Actinomycetes</taxon>
        <taxon>Streptosporangiales</taxon>
        <taxon>Nocardiopsidaceae</taxon>
        <taxon>Nocardiopsis</taxon>
    </lineage>
</organism>
<evidence type="ECO:0000256" key="3">
    <source>
        <dbReference type="ARBA" id="ARBA00023163"/>
    </source>
</evidence>
<dbReference type="SUPFAM" id="SSF46689">
    <property type="entry name" value="Homeodomain-like"/>
    <property type="match status" value="1"/>
</dbReference>
<gene>
    <name evidence="6" type="ORF">Nans01_06270</name>
</gene>
<dbReference type="Proteomes" id="UP001165092">
    <property type="component" value="Unassembled WGS sequence"/>
</dbReference>
<proteinExistence type="predicted"/>
<dbReference type="InterPro" id="IPR001647">
    <property type="entry name" value="HTH_TetR"/>
</dbReference>
<sequence>MHDEAQNSALPTVIELLWGNRPPSRRGPRPGLSLERIVGAAIELADAHGLAAVSMNRVAERVGVTPMALYRYVRSKDDLLLLMSDAVSGNAPEPADPAKGWRIGLETWSRRYLAVLTAHPWMLEIAVEGPPLGPNQLDWMDSLLRALSPTTLPEETKVGILMLLNNFVCGEAKTAAGLSQASADPEEQARFSYGQLLRRFVTPQRYPALHAAVTAGVFTDNGTATGYTDADFSFGLGCVLDGVEQLIRDHDGEPSP</sequence>
<dbReference type="GO" id="GO:0045892">
    <property type="term" value="P:negative regulation of DNA-templated transcription"/>
    <property type="evidence" value="ECO:0007669"/>
    <property type="project" value="InterPro"/>
</dbReference>
<feature type="DNA-binding region" description="H-T-H motif" evidence="4">
    <location>
        <begin position="54"/>
        <end position="73"/>
    </location>
</feature>
<dbReference type="GO" id="GO:0003700">
    <property type="term" value="F:DNA-binding transcription factor activity"/>
    <property type="evidence" value="ECO:0007669"/>
    <property type="project" value="TreeGrafter"/>
</dbReference>
<feature type="domain" description="HTH tetR-type" evidence="5">
    <location>
        <begin position="31"/>
        <end position="91"/>
    </location>
</feature>
<dbReference type="Gene3D" id="1.10.357.10">
    <property type="entry name" value="Tetracycline Repressor, domain 2"/>
    <property type="match status" value="1"/>
</dbReference>
<dbReference type="Pfam" id="PF00440">
    <property type="entry name" value="TetR_N"/>
    <property type="match status" value="1"/>
</dbReference>
<name>A0A9W6UG03_9ACTN</name>
<accession>A0A9W6UG03</accession>
<dbReference type="PANTHER" id="PTHR30055">
    <property type="entry name" value="HTH-TYPE TRANSCRIPTIONAL REGULATOR RUTR"/>
    <property type="match status" value="1"/>
</dbReference>
<keyword evidence="7" id="KW-1185">Reference proteome</keyword>
<dbReference type="InterPro" id="IPR050109">
    <property type="entry name" value="HTH-type_TetR-like_transc_reg"/>
</dbReference>
<comment type="caution">
    <text evidence="6">The sequence shown here is derived from an EMBL/GenBank/DDBJ whole genome shotgun (WGS) entry which is preliminary data.</text>
</comment>
<dbReference type="AlphaFoldDB" id="A0A9W6UG03"/>
<evidence type="ECO:0000256" key="4">
    <source>
        <dbReference type="PROSITE-ProRule" id="PRU00335"/>
    </source>
</evidence>
<dbReference type="PROSITE" id="PS50977">
    <property type="entry name" value="HTH_TETR_2"/>
    <property type="match status" value="1"/>
</dbReference>
<dbReference type="Pfam" id="PF02909">
    <property type="entry name" value="TetR_C_1"/>
    <property type="match status" value="1"/>
</dbReference>
<dbReference type="Gene3D" id="1.10.10.60">
    <property type="entry name" value="Homeodomain-like"/>
    <property type="match status" value="1"/>
</dbReference>
<dbReference type="GO" id="GO:0000976">
    <property type="term" value="F:transcription cis-regulatory region binding"/>
    <property type="evidence" value="ECO:0007669"/>
    <property type="project" value="TreeGrafter"/>
</dbReference>
<reference evidence="6" key="1">
    <citation type="submission" date="2023-02" db="EMBL/GenBank/DDBJ databases">
        <title>Nocardiopsis ansamitocini NBRC 112285.</title>
        <authorList>
            <person name="Ichikawa N."/>
            <person name="Sato H."/>
            <person name="Tonouchi N."/>
        </authorList>
    </citation>
    <scope>NUCLEOTIDE SEQUENCE</scope>
    <source>
        <strain evidence="6">NBRC 112285</strain>
    </source>
</reference>
<evidence type="ECO:0000256" key="1">
    <source>
        <dbReference type="ARBA" id="ARBA00023015"/>
    </source>
</evidence>
<protein>
    <submittedName>
        <fullName evidence="6">TetR family transcriptional regulator</fullName>
    </submittedName>
</protein>
<keyword evidence="3" id="KW-0804">Transcription</keyword>
<keyword evidence="1" id="KW-0805">Transcription regulation</keyword>
<dbReference type="PRINTS" id="PR00455">
    <property type="entry name" value="HTHTETR"/>
</dbReference>
<dbReference type="EMBL" id="BSQG01000001">
    <property type="protein sequence ID" value="GLU46276.1"/>
    <property type="molecule type" value="Genomic_DNA"/>
</dbReference>
<evidence type="ECO:0000313" key="6">
    <source>
        <dbReference type="EMBL" id="GLU46276.1"/>
    </source>
</evidence>
<keyword evidence="2 4" id="KW-0238">DNA-binding</keyword>
<dbReference type="InterPro" id="IPR009057">
    <property type="entry name" value="Homeodomain-like_sf"/>
</dbReference>
<evidence type="ECO:0000313" key="7">
    <source>
        <dbReference type="Proteomes" id="UP001165092"/>
    </source>
</evidence>
<evidence type="ECO:0000256" key="2">
    <source>
        <dbReference type="ARBA" id="ARBA00023125"/>
    </source>
</evidence>